<evidence type="ECO:0000256" key="18">
    <source>
        <dbReference type="SAM" id="MobiDB-lite"/>
    </source>
</evidence>
<reference evidence="20" key="1">
    <citation type="journal article" date="2014" name="Vet. Microbiol.">
        <title>Butcherbird polyomavirus isolated from a grey butcherbird (Cracticus torquatus) in Queensland, Australia.</title>
        <authorList>
            <person name="Bennett M.D."/>
            <person name="Gillett A."/>
        </authorList>
    </citation>
    <scope>NUCLEOTIDE SEQUENCE [LARGE SCALE GENOMIC DNA]</scope>
</reference>
<dbReference type="RefSeq" id="YP_008873516.1">
    <property type="nucleotide sequence ID" value="NC_023008.1"/>
</dbReference>
<evidence type="ECO:0000256" key="13">
    <source>
        <dbReference type="ARBA" id="ARBA00023136"/>
    </source>
</evidence>
<keyword evidence="11" id="KW-0426">Late protein</keyword>
<keyword evidence="6 17" id="KW-0167">Capsid protein</keyword>
<organism evidence="19 20">
    <name type="scientific">Butcherbird polyomavirus</name>
    <dbReference type="NCBI Taxonomy" id="1394033"/>
    <lineage>
        <taxon>Viruses</taxon>
        <taxon>Monodnaviria</taxon>
        <taxon>Shotokuvirae</taxon>
        <taxon>Cossaviricota</taxon>
        <taxon>Papovaviricetes</taxon>
        <taxon>Sepolyvirales</taxon>
        <taxon>Polyomaviridae</taxon>
        <taxon>Gammapolyomavirus</taxon>
        <taxon>Gammapolyomavirus cratorquatus</taxon>
    </lineage>
</organism>
<feature type="region of interest" description="Disordered" evidence="18">
    <location>
        <begin position="242"/>
        <end position="262"/>
    </location>
</feature>
<evidence type="ECO:0000256" key="15">
    <source>
        <dbReference type="ARBA" id="ARBA00023288"/>
    </source>
</evidence>
<evidence type="ECO:0000256" key="12">
    <source>
        <dbReference type="ARBA" id="ARBA00023125"/>
    </source>
</evidence>
<keyword evidence="15" id="KW-0449">Lipoprotein</keyword>
<keyword evidence="8" id="KW-0519">Myristate</keyword>
<keyword evidence="7" id="KW-1048">Host nucleus</keyword>
<dbReference type="GO" id="GO:0019028">
    <property type="term" value="C:viral capsid"/>
    <property type="evidence" value="ECO:0007669"/>
    <property type="project" value="UniProtKB-UniRule"/>
</dbReference>
<evidence type="ECO:0000256" key="16">
    <source>
        <dbReference type="ARBA" id="ARBA00023296"/>
    </source>
</evidence>
<evidence type="ECO:0000256" key="8">
    <source>
        <dbReference type="ARBA" id="ARBA00022707"/>
    </source>
</evidence>
<keyword evidence="5" id="KW-1163">Viral penetration into host nucleus</keyword>
<keyword evidence="20" id="KW-1185">Reference proteome</keyword>
<evidence type="ECO:0000313" key="19">
    <source>
        <dbReference type="EMBL" id="AGU68319.1"/>
    </source>
</evidence>
<evidence type="ECO:0000256" key="14">
    <source>
        <dbReference type="ARBA" id="ARBA00023184"/>
    </source>
</evidence>
<accession>V5K7D5</accession>
<evidence type="ECO:0000256" key="7">
    <source>
        <dbReference type="ARBA" id="ARBA00022562"/>
    </source>
</evidence>
<keyword evidence="10" id="KW-1043">Host membrane</keyword>
<comment type="similarity">
    <text evidence="4 17">Belongs to the polyomaviruses capsid protein VP2 family.</text>
</comment>
<dbReference type="InterPro" id="IPR001070">
    <property type="entry name" value="Polyoma_coat_VP2"/>
</dbReference>
<keyword evidence="9 17" id="KW-0946">Virion</keyword>
<sequence length="331" mass="35963">MGAVLAVLGGLGELLATGFTAEAIFAGEAAAIVESQLAAITAIEGLTETEALAALGLTADSAALLNSAPLALDQALSLAFASQGIAGVGGLTAASIRYFQEQQQKIHQHQDMALEVWQPPAIDILFPGATEIANGIYSLNPLEWGPSLFNRIAQYLWDSIITTGRRQIGMATQAATQQAASTLYDLAARAAENARWYVIETPSRTYQALKDYYSQVSVLPPNARRGRALFLADEEEEILKPQDPDISGESVYREEAPGGAQQRTCPDWMLPLILGLYGTVYPGWRAEVNLLEQNGTQSSQKVQRRRSRPRTSAQAPYQRRNRSSRSKNRSR</sequence>
<dbReference type="GO" id="GO:0005198">
    <property type="term" value="F:structural molecule activity"/>
    <property type="evidence" value="ECO:0007669"/>
    <property type="project" value="UniProtKB-UniRule"/>
</dbReference>
<dbReference type="OrthoDB" id="6378at10239"/>
<evidence type="ECO:0000256" key="6">
    <source>
        <dbReference type="ARBA" id="ARBA00022561"/>
    </source>
</evidence>
<evidence type="ECO:0000256" key="5">
    <source>
        <dbReference type="ARBA" id="ARBA00022524"/>
    </source>
</evidence>
<feature type="compositionally biased region" description="Basic residues" evidence="18">
    <location>
        <begin position="319"/>
        <end position="331"/>
    </location>
</feature>
<evidence type="ECO:0000256" key="17">
    <source>
        <dbReference type="PIRNR" id="PIRNR003377"/>
    </source>
</evidence>
<evidence type="ECO:0000256" key="10">
    <source>
        <dbReference type="ARBA" id="ARBA00022870"/>
    </source>
</evidence>
<dbReference type="GO" id="GO:0003677">
    <property type="term" value="F:DNA binding"/>
    <property type="evidence" value="ECO:0007669"/>
    <property type="project" value="UniProtKB-KW"/>
</dbReference>
<keyword evidence="12" id="KW-0238">DNA-binding</keyword>
<evidence type="ECO:0000256" key="1">
    <source>
        <dbReference type="ARBA" id="ARBA00004147"/>
    </source>
</evidence>
<evidence type="ECO:0000256" key="4">
    <source>
        <dbReference type="ARBA" id="ARBA00006444"/>
    </source>
</evidence>
<feature type="region of interest" description="Disordered" evidence="18">
    <location>
        <begin position="295"/>
        <end position="331"/>
    </location>
</feature>
<evidence type="ECO:0000256" key="11">
    <source>
        <dbReference type="ARBA" id="ARBA00022921"/>
    </source>
</evidence>
<gene>
    <name evidence="19" type="primary">VP2</name>
</gene>
<dbReference type="KEGG" id="vg:17825407"/>
<keyword evidence="16" id="KW-1160">Virus entry into host cell</keyword>
<dbReference type="PIRSF" id="PIRSF003377">
    <property type="entry name" value="Polyoma_coat2"/>
    <property type="match status" value="1"/>
</dbReference>
<evidence type="ECO:0000313" key="20">
    <source>
        <dbReference type="Proteomes" id="UP000129085"/>
    </source>
</evidence>
<dbReference type="GO" id="GO:0042025">
    <property type="term" value="C:host cell nucleus"/>
    <property type="evidence" value="ECO:0007669"/>
    <property type="project" value="UniProtKB-SubCell"/>
</dbReference>
<dbReference type="GO" id="GO:0075732">
    <property type="term" value="P:viral penetration into host nucleus"/>
    <property type="evidence" value="ECO:0007669"/>
    <property type="project" value="UniProtKB-KW"/>
</dbReference>
<proteinExistence type="inferred from homology"/>
<evidence type="ECO:0000256" key="3">
    <source>
        <dbReference type="ARBA" id="ARBA00004625"/>
    </source>
</evidence>
<dbReference type="EMBL" id="KF360862">
    <property type="protein sequence ID" value="AGU68319.1"/>
    <property type="molecule type" value="Genomic_DNA"/>
</dbReference>
<protein>
    <recommendedName>
        <fullName evidence="17">Minor capsid protein</fullName>
    </recommendedName>
</protein>
<evidence type="ECO:0000256" key="2">
    <source>
        <dbReference type="ARBA" id="ARBA00004328"/>
    </source>
</evidence>
<dbReference type="Pfam" id="PF00761">
    <property type="entry name" value="Polyoma_coat2"/>
    <property type="match status" value="1"/>
</dbReference>
<dbReference type="GO" id="GO:0043657">
    <property type="term" value="C:host cell"/>
    <property type="evidence" value="ECO:0007669"/>
    <property type="project" value="GOC"/>
</dbReference>
<name>V5K7D5_9POLY</name>
<keyword evidence="14" id="KW-1038">Host endoplasmic reticulum</keyword>
<evidence type="ECO:0000256" key="9">
    <source>
        <dbReference type="ARBA" id="ARBA00022844"/>
    </source>
</evidence>
<dbReference type="Proteomes" id="UP000129085">
    <property type="component" value="Segment"/>
</dbReference>
<dbReference type="GO" id="GO:0044167">
    <property type="term" value="C:host cell endoplasmic reticulum membrane"/>
    <property type="evidence" value="ECO:0007669"/>
    <property type="project" value="UniProtKB-SubCell"/>
</dbReference>
<keyword evidence="13" id="KW-0472">Membrane</keyword>
<comment type="subcellular location">
    <subcellularLocation>
        <location evidence="3">Host endoplasmic reticulum membrane</location>
    </subcellularLocation>
    <subcellularLocation>
        <location evidence="1">Host nucleus</location>
    </subcellularLocation>
    <subcellularLocation>
        <location evidence="2">Virion</location>
    </subcellularLocation>
</comment>
<dbReference type="GO" id="GO:0046718">
    <property type="term" value="P:symbiont entry into host cell"/>
    <property type="evidence" value="ECO:0007669"/>
    <property type="project" value="UniProtKB-KW"/>
</dbReference>
<dbReference type="GeneID" id="17825407"/>